<feature type="signal peptide" evidence="8">
    <location>
        <begin position="1"/>
        <end position="20"/>
    </location>
</feature>
<evidence type="ECO:0000256" key="3">
    <source>
        <dbReference type="ARBA" id="ARBA00022670"/>
    </source>
</evidence>
<feature type="chain" id="PRO_5006832856" evidence="8">
    <location>
        <begin position="21"/>
        <end position="513"/>
    </location>
</feature>
<evidence type="ECO:0000256" key="6">
    <source>
        <dbReference type="RuleBase" id="RU363034"/>
    </source>
</evidence>
<dbReference type="InterPro" id="IPR043504">
    <property type="entry name" value="Peptidase_S1_PA_chymotrypsin"/>
</dbReference>
<name>A0A0U2V6V0_9MAXI</name>
<reference evidence="10" key="1">
    <citation type="journal article" date="2015" name="Sci. Rep.">
        <title>Spliced leader RNA trans-splicing discovered in copepods.</title>
        <authorList>
            <person name="Yang F."/>
            <person name="Xu D."/>
            <person name="Zhuang Y."/>
            <person name="Yi X."/>
            <person name="Huang Y."/>
            <person name="Chen H."/>
            <person name="Lin S."/>
            <person name="Campbell D.A."/>
            <person name="Sturm N.R."/>
            <person name="Liu G."/>
            <person name="Zhang H."/>
        </authorList>
    </citation>
    <scope>NUCLEOTIDE SEQUENCE</scope>
</reference>
<sequence length="513" mass="57442">MKWYLLALLIYIGAQRFAEGNKTGCKCSTVKEEKNEAWQKKNSRRKREAGGCAGSDYSDEPESNSTEPAKKATSNSSDYADDTTGADDRIVGGYDTTINKPWIAKLWLTKTDFLCGASILNKRYLLTAGHCVCNDMLKCTDAGKILYTPADEMVAYLGVNNMKVEINNQKLKGNQRYEYVVEKSIVFPEYMKTQRHQDIALVKLNRDINFIGGVLKPICLPAADDKSDTVNGDEELNVYVAGWGRLFHACTTNELGPVKNLKCQFPFTYSGQTMFDCSKSTNPDAKMEACKQFRKTNPDDYPSAEGQSVVLMEGKANTTCNYNKAGNFGWCKVVMEDDKFDDNWGWCAEHCQYKEGTQETLNVQLATKLQETNLQVLPMANCKYLVSKGKYEYRGIVELCAGRKKKFKTIKVYEKSQSKYTLKGEETNYLGLNTDGKYPYDYYISGTDSCSGDSGGPMYTWRDGKPIIIGVVARGYGSGDKDGCGELNFPGIYTRTAKFLEWIHQNIADGNCT</sequence>
<dbReference type="SMART" id="SM00020">
    <property type="entry name" value="Tryp_SPc"/>
    <property type="match status" value="1"/>
</dbReference>
<evidence type="ECO:0000259" key="9">
    <source>
        <dbReference type="PROSITE" id="PS50240"/>
    </source>
</evidence>
<keyword evidence="3 6" id="KW-0645">Protease</keyword>
<feature type="region of interest" description="Disordered" evidence="7">
    <location>
        <begin position="31"/>
        <end position="81"/>
    </location>
</feature>
<dbReference type="GO" id="GO:0006508">
    <property type="term" value="P:proteolysis"/>
    <property type="evidence" value="ECO:0007669"/>
    <property type="project" value="UniProtKB-KW"/>
</dbReference>
<evidence type="ECO:0000256" key="1">
    <source>
        <dbReference type="ARBA" id="ARBA00004613"/>
    </source>
</evidence>
<evidence type="ECO:0000256" key="7">
    <source>
        <dbReference type="SAM" id="MobiDB-lite"/>
    </source>
</evidence>
<dbReference type="PROSITE" id="PS50240">
    <property type="entry name" value="TRYPSIN_DOM"/>
    <property type="match status" value="1"/>
</dbReference>
<comment type="subcellular location">
    <subcellularLocation>
        <location evidence="1">Secreted</location>
    </subcellularLocation>
</comment>
<evidence type="ECO:0000256" key="5">
    <source>
        <dbReference type="ARBA" id="ARBA00022825"/>
    </source>
</evidence>
<dbReference type="CDD" id="cd00190">
    <property type="entry name" value="Tryp_SPc"/>
    <property type="match status" value="1"/>
</dbReference>
<dbReference type="InterPro" id="IPR033116">
    <property type="entry name" value="TRYPSIN_SER"/>
</dbReference>
<evidence type="ECO:0000256" key="4">
    <source>
        <dbReference type="ARBA" id="ARBA00022801"/>
    </source>
</evidence>
<dbReference type="InterPro" id="IPR001254">
    <property type="entry name" value="Trypsin_dom"/>
</dbReference>
<protein>
    <submittedName>
        <fullName evidence="10">Serine proteinase stubble</fullName>
    </submittedName>
</protein>
<organism evidence="10">
    <name type="scientific">Pseudodiaptomus poplesia</name>
    <dbReference type="NCBI Taxonomy" id="213370"/>
    <lineage>
        <taxon>Eukaryota</taxon>
        <taxon>Metazoa</taxon>
        <taxon>Ecdysozoa</taxon>
        <taxon>Arthropoda</taxon>
        <taxon>Crustacea</taxon>
        <taxon>Multicrustacea</taxon>
        <taxon>Hexanauplia</taxon>
        <taxon>Copepoda</taxon>
        <taxon>Calanoida</taxon>
        <taxon>Pseudodiaptomidae</taxon>
        <taxon>Pseudodiaptomus</taxon>
    </lineage>
</organism>
<accession>A0A0U2V6V0</accession>
<dbReference type="GO" id="GO:0004252">
    <property type="term" value="F:serine-type endopeptidase activity"/>
    <property type="evidence" value="ECO:0007669"/>
    <property type="project" value="InterPro"/>
</dbReference>
<dbReference type="InterPro" id="IPR050127">
    <property type="entry name" value="Serine_Proteases_S1"/>
</dbReference>
<dbReference type="PROSITE" id="PS00135">
    <property type="entry name" value="TRYPSIN_SER"/>
    <property type="match status" value="1"/>
</dbReference>
<keyword evidence="4 6" id="KW-0378">Hydrolase</keyword>
<dbReference type="InterPro" id="IPR009003">
    <property type="entry name" value="Peptidase_S1_PA"/>
</dbReference>
<dbReference type="PANTHER" id="PTHR24264">
    <property type="entry name" value="TRYPSIN-RELATED"/>
    <property type="match status" value="1"/>
</dbReference>
<evidence type="ECO:0000256" key="2">
    <source>
        <dbReference type="ARBA" id="ARBA00022525"/>
    </source>
</evidence>
<proteinExistence type="evidence at transcript level"/>
<dbReference type="SUPFAM" id="SSF50494">
    <property type="entry name" value="Trypsin-like serine proteases"/>
    <property type="match status" value="1"/>
</dbReference>
<keyword evidence="2" id="KW-0964">Secreted</keyword>
<keyword evidence="5 6" id="KW-0720">Serine protease</keyword>
<feature type="compositionally biased region" description="Polar residues" evidence="7">
    <location>
        <begin position="63"/>
        <end position="78"/>
    </location>
</feature>
<dbReference type="PROSITE" id="PS00134">
    <property type="entry name" value="TRYPSIN_HIS"/>
    <property type="match status" value="1"/>
</dbReference>
<dbReference type="EMBL" id="KT754867">
    <property type="protein sequence ID" value="ALS04701.1"/>
    <property type="molecule type" value="mRNA"/>
</dbReference>
<evidence type="ECO:0000313" key="10">
    <source>
        <dbReference type="EMBL" id="ALS04701.1"/>
    </source>
</evidence>
<evidence type="ECO:0000256" key="8">
    <source>
        <dbReference type="SAM" id="SignalP"/>
    </source>
</evidence>
<dbReference type="Pfam" id="PF00089">
    <property type="entry name" value="Trypsin"/>
    <property type="match status" value="2"/>
</dbReference>
<keyword evidence="8" id="KW-0732">Signal</keyword>
<dbReference type="AlphaFoldDB" id="A0A0U2V6V0"/>
<dbReference type="GO" id="GO:0005615">
    <property type="term" value="C:extracellular space"/>
    <property type="evidence" value="ECO:0007669"/>
    <property type="project" value="TreeGrafter"/>
</dbReference>
<dbReference type="PANTHER" id="PTHR24264:SF65">
    <property type="entry name" value="SRCR DOMAIN-CONTAINING PROTEIN"/>
    <property type="match status" value="1"/>
</dbReference>
<dbReference type="Gene3D" id="2.40.10.10">
    <property type="entry name" value="Trypsin-like serine proteases"/>
    <property type="match status" value="2"/>
</dbReference>
<dbReference type="InterPro" id="IPR018114">
    <property type="entry name" value="TRYPSIN_HIS"/>
</dbReference>
<feature type="domain" description="Peptidase S1" evidence="9">
    <location>
        <begin position="90"/>
        <end position="508"/>
    </location>
</feature>